<proteinExistence type="inferred from homology"/>
<reference evidence="15 16" key="1">
    <citation type="submission" date="2018-06" db="EMBL/GenBank/DDBJ databases">
        <authorList>
            <consortium name="Pathogen Informatics"/>
            <person name="Doyle S."/>
        </authorList>
    </citation>
    <scope>NUCLEOTIDE SEQUENCE [LARGE SCALE GENOMIC DNA]</scope>
    <source>
        <strain evidence="15 16">NCTC11155</strain>
    </source>
</reference>
<evidence type="ECO:0000256" key="1">
    <source>
        <dbReference type="ARBA" id="ARBA00004418"/>
    </source>
</evidence>
<evidence type="ECO:0000313" key="17">
    <source>
        <dbReference type="Proteomes" id="UP000291917"/>
    </source>
</evidence>
<organism evidence="15 16">
    <name type="scientific">Bacteroides eggerthii</name>
    <dbReference type="NCBI Taxonomy" id="28111"/>
    <lineage>
        <taxon>Bacteria</taxon>
        <taxon>Pseudomonadati</taxon>
        <taxon>Bacteroidota</taxon>
        <taxon>Bacteroidia</taxon>
        <taxon>Bacteroidales</taxon>
        <taxon>Bacteroidaceae</taxon>
        <taxon>Bacteroides</taxon>
    </lineage>
</organism>
<dbReference type="Pfam" id="PF07676">
    <property type="entry name" value="PD40"/>
    <property type="match status" value="2"/>
</dbReference>
<dbReference type="RefSeq" id="WP_004290868.1">
    <property type="nucleotide sequence ID" value="NZ_CABKNQ010000018.1"/>
</dbReference>
<dbReference type="PANTHER" id="PTHR42776">
    <property type="entry name" value="SERINE PEPTIDASE S9 FAMILY MEMBER"/>
    <property type="match status" value="1"/>
</dbReference>
<keyword evidence="9" id="KW-0720">Serine protease</keyword>
<evidence type="ECO:0000313" key="14">
    <source>
        <dbReference type="EMBL" id="RYT77605.1"/>
    </source>
</evidence>
<dbReference type="OrthoDB" id="9812921at2"/>
<evidence type="ECO:0000256" key="4">
    <source>
        <dbReference type="ARBA" id="ARBA00022438"/>
    </source>
</evidence>
<dbReference type="SUPFAM" id="SSF82171">
    <property type="entry name" value="DPP6 N-terminal domain-like"/>
    <property type="match status" value="1"/>
</dbReference>
<protein>
    <recommendedName>
        <fullName evidence="10">Dipeptidyl-peptidase 5</fullName>
    </recommendedName>
</protein>
<evidence type="ECO:0000256" key="5">
    <source>
        <dbReference type="ARBA" id="ARBA00022670"/>
    </source>
</evidence>
<feature type="domain" description="Peptidase S9 prolyl oligopeptidase catalytic" evidence="11">
    <location>
        <begin position="489"/>
        <end position="701"/>
    </location>
</feature>
<keyword evidence="4 15" id="KW-0031">Aminopeptidase</keyword>
<gene>
    <name evidence="15" type="primary">ptpA_2</name>
    <name evidence="14" type="ORF">EAJ03_03445</name>
    <name evidence="13" type="ORF">F2Z23_03435</name>
    <name evidence="15" type="ORF">NCTC11155_01283</name>
</gene>
<dbReference type="AlphaFoldDB" id="A0A380YLB2"/>
<evidence type="ECO:0000313" key="18">
    <source>
        <dbReference type="Proteomes" id="UP000335496"/>
    </source>
</evidence>
<dbReference type="EMBL" id="VVZX01000003">
    <property type="protein sequence ID" value="KAA5276349.1"/>
    <property type="molecule type" value="Genomic_DNA"/>
</dbReference>
<keyword evidence="18" id="KW-1185">Reference proteome</keyword>
<dbReference type="GO" id="GO:0006508">
    <property type="term" value="P:proteolysis"/>
    <property type="evidence" value="ECO:0007669"/>
    <property type="project" value="UniProtKB-KW"/>
</dbReference>
<evidence type="ECO:0000313" key="15">
    <source>
        <dbReference type="EMBL" id="SUV29307.1"/>
    </source>
</evidence>
<dbReference type="EMBL" id="RCXL01000003">
    <property type="protein sequence ID" value="RYT77605.1"/>
    <property type="molecule type" value="Genomic_DNA"/>
</dbReference>
<evidence type="ECO:0000313" key="16">
    <source>
        <dbReference type="Proteomes" id="UP000254424"/>
    </source>
</evidence>
<dbReference type="GO" id="GO:0008239">
    <property type="term" value="F:dipeptidyl-peptidase activity"/>
    <property type="evidence" value="ECO:0007669"/>
    <property type="project" value="UniProtKB-ARBA"/>
</dbReference>
<evidence type="ECO:0000256" key="9">
    <source>
        <dbReference type="ARBA" id="ARBA00022825"/>
    </source>
</evidence>
<dbReference type="Gene3D" id="2.120.10.30">
    <property type="entry name" value="TolB, C-terminal domain"/>
    <property type="match status" value="3"/>
</dbReference>
<dbReference type="PROSITE" id="PS51257">
    <property type="entry name" value="PROKAR_LIPOPROTEIN"/>
    <property type="match status" value="1"/>
</dbReference>
<dbReference type="Proteomes" id="UP000254424">
    <property type="component" value="Unassembled WGS sequence"/>
</dbReference>
<dbReference type="FunFam" id="2.120.10.30:FF:000079">
    <property type="entry name" value="S9 family peptidase"/>
    <property type="match status" value="1"/>
</dbReference>
<evidence type="ECO:0000256" key="3">
    <source>
        <dbReference type="ARBA" id="ARBA00011738"/>
    </source>
</evidence>
<keyword evidence="8 15" id="KW-0378">Hydrolase</keyword>
<keyword evidence="7" id="KW-0574">Periplasm</keyword>
<keyword evidence="5" id="KW-0645">Protease</keyword>
<evidence type="ECO:0000256" key="2">
    <source>
        <dbReference type="ARBA" id="ARBA00010040"/>
    </source>
</evidence>
<dbReference type="Proteomes" id="UP000291917">
    <property type="component" value="Unassembled WGS sequence"/>
</dbReference>
<dbReference type="InterPro" id="IPR029058">
    <property type="entry name" value="AB_hydrolase_fold"/>
</dbReference>
<accession>A0A380YLB2</accession>
<dbReference type="InterPro" id="IPR011042">
    <property type="entry name" value="6-blade_b-propeller_TolB-like"/>
</dbReference>
<dbReference type="STRING" id="483216.BACEGG_02554"/>
<evidence type="ECO:0000259" key="11">
    <source>
        <dbReference type="Pfam" id="PF00326"/>
    </source>
</evidence>
<dbReference type="EMBL" id="UFSX01000001">
    <property type="protein sequence ID" value="SUV29307.1"/>
    <property type="molecule type" value="Genomic_DNA"/>
</dbReference>
<dbReference type="PANTHER" id="PTHR42776:SF13">
    <property type="entry name" value="DIPEPTIDYL-PEPTIDASE 5"/>
    <property type="match status" value="1"/>
</dbReference>
<dbReference type="GO" id="GO:0042597">
    <property type="term" value="C:periplasmic space"/>
    <property type="evidence" value="ECO:0007669"/>
    <property type="project" value="UniProtKB-SubCell"/>
</dbReference>
<dbReference type="InterPro" id="IPR011659">
    <property type="entry name" value="WD40"/>
</dbReference>
<name>A0A380YLB2_9BACE</name>
<dbReference type="GO" id="GO:0042277">
    <property type="term" value="F:peptide binding"/>
    <property type="evidence" value="ECO:0007669"/>
    <property type="project" value="UniProtKB-ARBA"/>
</dbReference>
<feature type="domain" description="Dipeptidylpeptidase IV N-terminal" evidence="12">
    <location>
        <begin position="265"/>
        <end position="385"/>
    </location>
</feature>
<evidence type="ECO:0000256" key="6">
    <source>
        <dbReference type="ARBA" id="ARBA00022729"/>
    </source>
</evidence>
<evidence type="ECO:0000256" key="8">
    <source>
        <dbReference type="ARBA" id="ARBA00022801"/>
    </source>
</evidence>
<dbReference type="GO" id="GO:0043171">
    <property type="term" value="P:peptide catabolic process"/>
    <property type="evidence" value="ECO:0007669"/>
    <property type="project" value="UniProtKB-ARBA"/>
</dbReference>
<sequence>MKQSNLLFMSAAMMLASCGGTGGAEQNTALIGKSDIQIEGKRMTPEALWAMGRIGSVVVSPDEKQIAYSVAYYSVPENKSNNELFVMNTDGSNNRQITCDNWQESQPTWIKDGAKIAFLCNETGSSQIWEMNPDGTARKQLTQYDGDIEGFSFSPDGKKLLFIAQVKTVQSTADKHPDLPKATGIIVTDLMYKHWDEWVTTAPHPFVADFDGNNISNIQDILDGEPYESPMKPWGGIEQLAWSPSSDKIAYTCRKKTGLAYAISTNSDIYIYDLATKKTENITEENKGYDTNPQYSPDGKYIAWQSMERDGYEADLNRLFIMDLETGEKRFVSRSFESNVDAFLWNKNSQSIYFIGVWHGETQIYNINLADNDRLTQLTDGMYDYASLALCGDKVIAKRHSMSMGDEIYAVNNVRNGDIFAEAKQLTSENKHIYDQLEMGKVEARWMKTTDGKQMLTWVIYPPQFDPNKKYPTLLFCEGGPQSPVSQFWSYRWNFQIMAANDYIIVAPNRRGLPGFGVEWNEAISGDYGGQCMKDYFTAIDEMSKEPFVDKDRLGCVGASFGGFSVYWLAGHHDKRFKAFIAHDGIFNMEMQYLETEEKWFANWDMGGAYWEKNNATAQRTFANSPHLFVDKWDTPILCIHGEKDFRILANQAMAAFDAAVMRGVPAELLIYPDENHWVLKPQNGILWQRTFFEWLDKWLKPAEK</sequence>
<keyword evidence="6" id="KW-0732">Signal</keyword>
<dbReference type="Pfam" id="PF00326">
    <property type="entry name" value="Peptidase_S9"/>
    <property type="match status" value="1"/>
</dbReference>
<dbReference type="GO" id="GO:0004252">
    <property type="term" value="F:serine-type endopeptidase activity"/>
    <property type="evidence" value="ECO:0007669"/>
    <property type="project" value="TreeGrafter"/>
</dbReference>
<reference evidence="14 17" key="3">
    <citation type="journal article" date="2019" name="Science, e1252229">
        <title>Invertible promoters mediate bacterial phase variation, antibiotic resistance, and host adaptation in the gut.</title>
        <authorList>
            <person name="Jiang X."/>
            <person name="Hall A.B."/>
            <person name="Arthur T.D."/>
            <person name="Plichta D.R."/>
            <person name="Covington C.T."/>
            <person name="Poyet M."/>
            <person name="Crothers J."/>
            <person name="Moses P.L."/>
            <person name="Tolonen A.C."/>
            <person name="Vlamakis H."/>
            <person name="Alm E.J."/>
            <person name="Xavier R.J."/>
        </authorList>
    </citation>
    <scope>NUCLEOTIDE SEQUENCE [LARGE SCALE GENOMIC DNA]</scope>
    <source>
        <strain evidence="14">Bj_0095</strain>
        <strain evidence="17">bj_0095</strain>
    </source>
</reference>
<comment type="subunit">
    <text evidence="3">Homodimer.</text>
</comment>
<dbReference type="Gene3D" id="3.40.50.1820">
    <property type="entry name" value="alpha/beta hydrolase"/>
    <property type="match status" value="1"/>
</dbReference>
<evidence type="ECO:0000256" key="7">
    <source>
        <dbReference type="ARBA" id="ARBA00022764"/>
    </source>
</evidence>
<dbReference type="GO" id="GO:0004177">
    <property type="term" value="F:aminopeptidase activity"/>
    <property type="evidence" value="ECO:0007669"/>
    <property type="project" value="UniProtKB-KW"/>
</dbReference>
<dbReference type="FunFam" id="3.40.50.1820:FF:000028">
    <property type="entry name" value="S9 family peptidase"/>
    <property type="match status" value="1"/>
</dbReference>
<reference evidence="13 18" key="2">
    <citation type="journal article" date="2019" name="Nat. Med.">
        <title>A library of human gut bacterial isolates paired with longitudinal multiomics data enables mechanistic microbiome research.</title>
        <authorList>
            <person name="Poyet M."/>
            <person name="Groussin M."/>
            <person name="Gibbons S.M."/>
            <person name="Avila-Pacheco J."/>
            <person name="Jiang X."/>
            <person name="Kearney S.M."/>
            <person name="Perrotta A.R."/>
            <person name="Berdy B."/>
            <person name="Zhao S."/>
            <person name="Lieberman T.D."/>
            <person name="Swanson P.K."/>
            <person name="Smith M."/>
            <person name="Roesemann S."/>
            <person name="Alexander J.E."/>
            <person name="Rich S.A."/>
            <person name="Livny J."/>
            <person name="Vlamakis H."/>
            <person name="Clish C."/>
            <person name="Bullock K."/>
            <person name="Deik A."/>
            <person name="Scott J."/>
            <person name="Pierce K.A."/>
            <person name="Xavier R.J."/>
            <person name="Alm E.J."/>
        </authorList>
    </citation>
    <scope>NUCLEOTIDE SEQUENCE [LARGE SCALE GENOMIC DNA]</scope>
    <source>
        <strain evidence="13 18">BIOML-A1</strain>
    </source>
</reference>
<dbReference type="SUPFAM" id="SSF53474">
    <property type="entry name" value="alpha/beta-Hydrolases"/>
    <property type="match status" value="1"/>
</dbReference>
<comment type="subcellular location">
    <subcellularLocation>
        <location evidence="1">Periplasm</location>
    </subcellularLocation>
</comment>
<dbReference type="Pfam" id="PF00930">
    <property type="entry name" value="DPPIV_N"/>
    <property type="match status" value="1"/>
</dbReference>
<comment type="similarity">
    <text evidence="2">Belongs to the peptidase S9C family.</text>
</comment>
<dbReference type="Proteomes" id="UP000335496">
    <property type="component" value="Unassembled WGS sequence"/>
</dbReference>
<evidence type="ECO:0000259" key="12">
    <source>
        <dbReference type="Pfam" id="PF00930"/>
    </source>
</evidence>
<evidence type="ECO:0000256" key="10">
    <source>
        <dbReference type="ARBA" id="ARBA00070574"/>
    </source>
</evidence>
<dbReference type="GeneID" id="93071196"/>
<dbReference type="FunFam" id="2.120.10.30:FF:000075">
    <property type="entry name" value="S9 family peptidase"/>
    <property type="match status" value="1"/>
</dbReference>
<dbReference type="InterPro" id="IPR002469">
    <property type="entry name" value="Peptidase_S9B_N"/>
</dbReference>
<evidence type="ECO:0000313" key="13">
    <source>
        <dbReference type="EMBL" id="KAA5276349.1"/>
    </source>
</evidence>
<dbReference type="InterPro" id="IPR001375">
    <property type="entry name" value="Peptidase_S9_cat"/>
</dbReference>